<feature type="domain" description="Response regulatory" evidence="4">
    <location>
        <begin position="1"/>
        <end position="117"/>
    </location>
</feature>
<evidence type="ECO:0000313" key="5">
    <source>
        <dbReference type="EMBL" id="MEB4795496.1"/>
    </source>
</evidence>
<feature type="modified residue" description="4-aspartylphosphate" evidence="3">
    <location>
        <position position="52"/>
    </location>
</feature>
<dbReference type="EMBL" id="JAROBY010000026">
    <property type="protein sequence ID" value="MEB4795496.1"/>
    <property type="molecule type" value="Genomic_DNA"/>
</dbReference>
<evidence type="ECO:0000259" key="4">
    <source>
        <dbReference type="PROSITE" id="PS50110"/>
    </source>
</evidence>
<dbReference type="InterPro" id="IPR001789">
    <property type="entry name" value="Sig_transdc_resp-reg_receiver"/>
</dbReference>
<protein>
    <submittedName>
        <fullName evidence="5">Response regulator</fullName>
    </submittedName>
</protein>
<keyword evidence="3" id="KW-0597">Phosphoprotein</keyword>
<comment type="caution">
    <text evidence="5">The sequence shown here is derived from an EMBL/GenBank/DDBJ whole genome shotgun (WGS) entry which is preliminary data.</text>
</comment>
<dbReference type="RefSeq" id="WP_246069025.1">
    <property type="nucleotide sequence ID" value="NZ_JAROBY010000026.1"/>
</dbReference>
<evidence type="ECO:0000256" key="3">
    <source>
        <dbReference type="PROSITE-ProRule" id="PRU00169"/>
    </source>
</evidence>
<dbReference type="CDD" id="cd17536">
    <property type="entry name" value="REC_YesN-like"/>
    <property type="match status" value="1"/>
</dbReference>
<dbReference type="PANTHER" id="PTHR42713:SF3">
    <property type="entry name" value="TRANSCRIPTIONAL REGULATORY PROTEIN HPTR"/>
    <property type="match status" value="1"/>
</dbReference>
<dbReference type="SMART" id="SM00448">
    <property type="entry name" value="REC"/>
    <property type="match status" value="1"/>
</dbReference>
<sequence length="131" mass="14822">MLLVDDEVLIRETIRDTINWEEAGLIYSGDASDGEVALPLIEQYKPDILITDITMPFMDGLELSSYVKKNMPDIKIIILSGHGEHEYIKSALQIGVEEYCTKPFSSADLYQVLRQVSDKIDAERREKGTLT</sequence>
<dbReference type="Gene3D" id="3.40.50.2300">
    <property type="match status" value="1"/>
</dbReference>
<dbReference type="PANTHER" id="PTHR42713">
    <property type="entry name" value="HISTIDINE KINASE-RELATED"/>
    <property type="match status" value="1"/>
</dbReference>
<accession>A0ABU6DDC8</accession>
<keyword evidence="2" id="KW-0238">DNA-binding</keyword>
<dbReference type="Pfam" id="PF00072">
    <property type="entry name" value="Response_reg"/>
    <property type="match status" value="1"/>
</dbReference>
<dbReference type="SUPFAM" id="SSF52172">
    <property type="entry name" value="CheY-like"/>
    <property type="match status" value="1"/>
</dbReference>
<keyword evidence="1" id="KW-0963">Cytoplasm</keyword>
<gene>
    <name evidence="5" type="ORF">P5G65_16455</name>
</gene>
<dbReference type="PROSITE" id="PS50110">
    <property type="entry name" value="RESPONSE_REGULATORY"/>
    <property type="match status" value="1"/>
</dbReference>
<dbReference type="InterPro" id="IPR011006">
    <property type="entry name" value="CheY-like_superfamily"/>
</dbReference>
<proteinExistence type="predicted"/>
<dbReference type="InterPro" id="IPR051552">
    <property type="entry name" value="HptR"/>
</dbReference>
<dbReference type="Proteomes" id="UP001355653">
    <property type="component" value="Unassembled WGS sequence"/>
</dbReference>
<evidence type="ECO:0000256" key="1">
    <source>
        <dbReference type="ARBA" id="ARBA00022490"/>
    </source>
</evidence>
<evidence type="ECO:0000313" key="6">
    <source>
        <dbReference type="Proteomes" id="UP001355653"/>
    </source>
</evidence>
<reference evidence="5 6" key="1">
    <citation type="submission" date="2023-03" db="EMBL/GenBank/DDBJ databases">
        <title>Bacillus Genome Sequencing.</title>
        <authorList>
            <person name="Dunlap C."/>
        </authorList>
    </citation>
    <scope>NUCLEOTIDE SEQUENCE [LARGE SCALE GENOMIC DNA]</scope>
    <source>
        <strain evidence="5 6">NRS-1351</strain>
    </source>
</reference>
<keyword evidence="6" id="KW-1185">Reference proteome</keyword>
<evidence type="ECO:0000256" key="2">
    <source>
        <dbReference type="ARBA" id="ARBA00023125"/>
    </source>
</evidence>
<organism evidence="5 6">
    <name type="scientific">Paenibacillus chondroitinus</name>
    <dbReference type="NCBI Taxonomy" id="59842"/>
    <lineage>
        <taxon>Bacteria</taxon>
        <taxon>Bacillati</taxon>
        <taxon>Bacillota</taxon>
        <taxon>Bacilli</taxon>
        <taxon>Bacillales</taxon>
        <taxon>Paenibacillaceae</taxon>
        <taxon>Paenibacillus</taxon>
    </lineage>
</organism>
<name>A0ABU6DDC8_9BACL</name>